<sequence>MRTAVVRIDIDPDAGLTPEGVENGMTVLRGLAEQRGAEVIETNVAAMPADRRQVHLLIAGPDSRSVEQSGVVLCARAFGTRPVAGVTTYISRGTDDDAHGVLAGFGIVGQIHRSVGDDGEDIVHVTVSDDDLGRIPESRIQTALQAALNDEVRIHSG</sequence>
<dbReference type="Proteomes" id="UP001055200">
    <property type="component" value="Chromosome"/>
</dbReference>
<proteinExistence type="predicted"/>
<accession>A0ABY3U1Y8</accession>
<name>A0ABY3U1Y8_9MYCO</name>
<dbReference type="EMBL" id="CP092365">
    <property type="protein sequence ID" value="ULN51429.1"/>
    <property type="molecule type" value="Genomic_DNA"/>
</dbReference>
<gene>
    <name evidence="1" type="ORF">MIU77_10930</name>
</gene>
<keyword evidence="2" id="KW-1185">Reference proteome</keyword>
<dbReference type="RefSeq" id="WP_240169712.1">
    <property type="nucleotide sequence ID" value="NZ_CP092365.1"/>
</dbReference>
<reference evidence="1" key="1">
    <citation type="submission" date="2022-08" db="EMBL/GenBank/DDBJ databases">
        <title>Complete genome sequence of 14 non-tuberculosis mycobacteria type-strains.</title>
        <authorList>
            <person name="Igarashi Y."/>
            <person name="Osugi A."/>
            <person name="Mitarai S."/>
        </authorList>
    </citation>
    <scope>NUCLEOTIDE SEQUENCE</scope>
    <source>
        <strain evidence="1">DSM 45575</strain>
    </source>
</reference>
<protein>
    <submittedName>
        <fullName evidence="1">Uncharacterized protein</fullName>
    </submittedName>
</protein>
<evidence type="ECO:0000313" key="2">
    <source>
        <dbReference type="Proteomes" id="UP001055200"/>
    </source>
</evidence>
<organism evidence="1 2">
    <name type="scientific">Mycolicibacillus parakoreensis</name>
    <dbReference type="NCBI Taxonomy" id="1069221"/>
    <lineage>
        <taxon>Bacteria</taxon>
        <taxon>Bacillati</taxon>
        <taxon>Actinomycetota</taxon>
        <taxon>Actinomycetes</taxon>
        <taxon>Mycobacteriales</taxon>
        <taxon>Mycobacteriaceae</taxon>
        <taxon>Mycolicibacillus</taxon>
    </lineage>
</organism>
<evidence type="ECO:0000313" key="1">
    <source>
        <dbReference type="EMBL" id="ULN51429.1"/>
    </source>
</evidence>